<feature type="region of interest" description="Disordered" evidence="1">
    <location>
        <begin position="114"/>
        <end position="203"/>
    </location>
</feature>
<dbReference type="RefSeq" id="XP_067917414.1">
    <property type="nucleotide sequence ID" value="XM_068070610.1"/>
</dbReference>
<keyword evidence="2" id="KW-0732">Signal</keyword>
<dbReference type="AlphaFoldDB" id="A0A2C6KGK9"/>
<organism evidence="3 4">
    <name type="scientific">Cystoisospora suis</name>
    <dbReference type="NCBI Taxonomy" id="483139"/>
    <lineage>
        <taxon>Eukaryota</taxon>
        <taxon>Sar</taxon>
        <taxon>Alveolata</taxon>
        <taxon>Apicomplexa</taxon>
        <taxon>Conoidasida</taxon>
        <taxon>Coccidia</taxon>
        <taxon>Eucoccidiorida</taxon>
        <taxon>Eimeriorina</taxon>
        <taxon>Sarcocystidae</taxon>
        <taxon>Cystoisospora</taxon>
    </lineage>
</organism>
<proteinExistence type="predicted"/>
<feature type="compositionally biased region" description="Basic and acidic residues" evidence="1">
    <location>
        <begin position="138"/>
        <end position="153"/>
    </location>
</feature>
<dbReference type="GeneID" id="94433821"/>
<dbReference type="Proteomes" id="UP000221165">
    <property type="component" value="Unassembled WGS sequence"/>
</dbReference>
<dbReference type="EMBL" id="MIGC01007616">
    <property type="protein sequence ID" value="PHJ15682.1"/>
    <property type="molecule type" value="Genomic_DNA"/>
</dbReference>
<feature type="compositionally biased region" description="Acidic residues" evidence="1">
    <location>
        <begin position="346"/>
        <end position="369"/>
    </location>
</feature>
<dbReference type="OrthoDB" id="333670at2759"/>
<feature type="compositionally biased region" description="Acidic residues" evidence="1">
    <location>
        <begin position="226"/>
        <end position="253"/>
    </location>
</feature>
<feature type="compositionally biased region" description="Acidic residues" evidence="1">
    <location>
        <begin position="383"/>
        <end position="393"/>
    </location>
</feature>
<reference evidence="3 4" key="1">
    <citation type="journal article" date="2017" name="Int. J. Parasitol.">
        <title>The genome of the protozoan parasite Cystoisospora suis and a reverse vaccinology approach to identify vaccine candidates.</title>
        <authorList>
            <person name="Palmieri N."/>
            <person name="Shrestha A."/>
            <person name="Ruttkowski B."/>
            <person name="Beck T."/>
            <person name="Vogl C."/>
            <person name="Tomley F."/>
            <person name="Blake D.P."/>
            <person name="Joachim A."/>
        </authorList>
    </citation>
    <scope>NUCLEOTIDE SEQUENCE [LARGE SCALE GENOMIC DNA]</scope>
    <source>
        <strain evidence="3 4">Wien I</strain>
    </source>
</reference>
<feature type="region of interest" description="Disordered" evidence="1">
    <location>
        <begin position="307"/>
        <end position="435"/>
    </location>
</feature>
<name>A0A2C6KGK9_9APIC</name>
<dbReference type="VEuPathDB" id="ToxoDB:CSUI_010507"/>
<evidence type="ECO:0000256" key="2">
    <source>
        <dbReference type="SAM" id="SignalP"/>
    </source>
</evidence>
<evidence type="ECO:0000313" key="4">
    <source>
        <dbReference type="Proteomes" id="UP000221165"/>
    </source>
</evidence>
<evidence type="ECO:0000256" key="1">
    <source>
        <dbReference type="SAM" id="MobiDB-lite"/>
    </source>
</evidence>
<feature type="compositionally biased region" description="Basic and acidic residues" evidence="1">
    <location>
        <begin position="62"/>
        <end position="71"/>
    </location>
</feature>
<comment type="caution">
    <text evidence="3">The sequence shown here is derived from an EMBL/GenBank/DDBJ whole genome shotgun (WGS) entry which is preliminary data.</text>
</comment>
<evidence type="ECO:0000313" key="3">
    <source>
        <dbReference type="EMBL" id="PHJ15682.1"/>
    </source>
</evidence>
<keyword evidence="4" id="KW-1185">Reference proteome</keyword>
<protein>
    <submittedName>
        <fullName evidence="3">Uncharacterized protein</fullName>
    </submittedName>
</protein>
<feature type="compositionally biased region" description="Low complexity" evidence="1">
    <location>
        <begin position="190"/>
        <end position="203"/>
    </location>
</feature>
<feature type="chain" id="PRO_5013265390" evidence="2">
    <location>
        <begin position="20"/>
        <end position="453"/>
    </location>
</feature>
<sequence>MKRFLVLGCLAGLAASAAAQENQLDVISQDFQDDAGSGLPADLEAEPGLGEASLSAPEESVDERGLGKRGGEPVAVPLVKKAPPKKVVYRAAPKKAAPILRPAPKQIASVTYIPTPTKKSVPRKLQEVDEEITGEPDASEHEIEEMADHHDLNSDEGLAELSSEENEQAETEPEESTEDRELGGNKKNSAPVPVKLPQPKKVAAPVYLGKKGGFYGGGFYRRLSEEDSDALEQEAELLDNESESVEELPEESTDERNLGKRNSGSYLPVEKKAPPPKKVAVAAPKKVIRAAPKKVVRAAPKKVIRAAPKKVIRSPPKEVIRSAPKKVISAPTKKGAGYYRRLQEADQPEEDALVLESEDSHEEESDQPEEALLILEDQQSHEEEPDQRDEDALVLEGEQSHEEESDESASDRFLGGKKRDGGMPIPLPLPKKLPAPKKIVTSKPIVYRYSKKL</sequence>
<feature type="compositionally biased region" description="Acidic residues" evidence="1">
    <location>
        <begin position="162"/>
        <end position="178"/>
    </location>
</feature>
<feature type="region of interest" description="Disordered" evidence="1">
    <location>
        <begin position="225"/>
        <end position="284"/>
    </location>
</feature>
<accession>A0A2C6KGK9</accession>
<feature type="signal peptide" evidence="2">
    <location>
        <begin position="1"/>
        <end position="19"/>
    </location>
</feature>
<feature type="region of interest" description="Disordered" evidence="1">
    <location>
        <begin position="31"/>
        <end position="72"/>
    </location>
</feature>
<gene>
    <name evidence="3" type="ORF">CSUI_010507</name>
</gene>